<dbReference type="EMBL" id="JAUEPS010000001">
    <property type="protein sequence ID" value="KAK0470400.1"/>
    <property type="molecule type" value="Genomic_DNA"/>
</dbReference>
<dbReference type="PANTHER" id="PTHR48104:SF30">
    <property type="entry name" value="METACASPASE-1"/>
    <property type="match status" value="1"/>
</dbReference>
<protein>
    <submittedName>
        <fullName evidence="3">Peptidase C14, caspase domain-containing protein</fullName>
    </submittedName>
</protein>
<reference evidence="3" key="1">
    <citation type="submission" date="2023-06" db="EMBL/GenBank/DDBJ databases">
        <authorList>
            <consortium name="Lawrence Berkeley National Laboratory"/>
            <person name="Ahrendt S."/>
            <person name="Sahu N."/>
            <person name="Indic B."/>
            <person name="Wong-Bajracharya J."/>
            <person name="Merenyi Z."/>
            <person name="Ke H.-M."/>
            <person name="Monk M."/>
            <person name="Kocsube S."/>
            <person name="Drula E."/>
            <person name="Lipzen A."/>
            <person name="Balint B."/>
            <person name="Henrissat B."/>
            <person name="Andreopoulos B."/>
            <person name="Martin F.M."/>
            <person name="Harder C.B."/>
            <person name="Rigling D."/>
            <person name="Ford K.L."/>
            <person name="Foster G.D."/>
            <person name="Pangilinan J."/>
            <person name="Papanicolaou A."/>
            <person name="Barry K."/>
            <person name="LaButti K."/>
            <person name="Viragh M."/>
            <person name="Koriabine M."/>
            <person name="Yan M."/>
            <person name="Riley R."/>
            <person name="Champramary S."/>
            <person name="Plett K.L."/>
            <person name="Tsai I.J."/>
            <person name="Slot J."/>
            <person name="Sipos G."/>
            <person name="Plett J."/>
            <person name="Nagy L.G."/>
            <person name="Grigoriev I.V."/>
        </authorList>
    </citation>
    <scope>NUCLEOTIDE SEQUENCE</scope>
    <source>
        <strain evidence="3">CCBAS 213</strain>
    </source>
</reference>
<gene>
    <name evidence="3" type="ORF">EV420DRAFT_1251765</name>
</gene>
<dbReference type="GO" id="GO:0004197">
    <property type="term" value="F:cysteine-type endopeptidase activity"/>
    <property type="evidence" value="ECO:0007669"/>
    <property type="project" value="InterPro"/>
</dbReference>
<dbReference type="Pfam" id="PF00656">
    <property type="entry name" value="Peptidase_C14"/>
    <property type="match status" value="1"/>
</dbReference>
<dbReference type="RefSeq" id="XP_060340193.1">
    <property type="nucleotide sequence ID" value="XM_060466731.1"/>
</dbReference>
<name>A0AA39U9B9_ARMTA</name>
<comment type="caution">
    <text evidence="3">The sequence shown here is derived from an EMBL/GenBank/DDBJ whole genome shotgun (WGS) entry which is preliminary data.</text>
</comment>
<dbReference type="InterPro" id="IPR011600">
    <property type="entry name" value="Pept_C14_caspase"/>
</dbReference>
<dbReference type="GO" id="GO:0006508">
    <property type="term" value="P:proteolysis"/>
    <property type="evidence" value="ECO:0007669"/>
    <property type="project" value="InterPro"/>
</dbReference>
<dbReference type="Proteomes" id="UP001175211">
    <property type="component" value="Unassembled WGS sequence"/>
</dbReference>
<keyword evidence="4" id="KW-1185">Reference proteome</keyword>
<evidence type="ECO:0000259" key="2">
    <source>
        <dbReference type="Pfam" id="PF00656"/>
    </source>
</evidence>
<dbReference type="Gene3D" id="3.40.50.1460">
    <property type="match status" value="1"/>
</dbReference>
<dbReference type="InterPro" id="IPR050452">
    <property type="entry name" value="Metacaspase"/>
</dbReference>
<sequence length="145" mass="15873">LNGCISDALLMEKYLTKDLGVPKEHIEVLIGPKEHASTRDQKYPTYANIISALLGLINDSEIAYGDNIVIYFAGHGSYYPPEEDGDEYIEALCPIDRDILDANGANPVPDISDREFNTILRLISQAKGPHITVILDCCHSGGASR</sequence>
<feature type="non-terminal residue" evidence="3">
    <location>
        <position position="1"/>
    </location>
</feature>
<feature type="domain" description="Peptidase C14 caspase" evidence="2">
    <location>
        <begin position="1"/>
        <end position="141"/>
    </location>
</feature>
<dbReference type="PANTHER" id="PTHR48104">
    <property type="entry name" value="METACASPASE-4"/>
    <property type="match status" value="1"/>
</dbReference>
<evidence type="ECO:0000256" key="1">
    <source>
        <dbReference type="ARBA" id="ARBA00009005"/>
    </source>
</evidence>
<dbReference type="GeneID" id="85350279"/>
<feature type="non-terminal residue" evidence="3">
    <location>
        <position position="145"/>
    </location>
</feature>
<evidence type="ECO:0000313" key="4">
    <source>
        <dbReference type="Proteomes" id="UP001175211"/>
    </source>
</evidence>
<dbReference type="GO" id="GO:0005737">
    <property type="term" value="C:cytoplasm"/>
    <property type="evidence" value="ECO:0007669"/>
    <property type="project" value="TreeGrafter"/>
</dbReference>
<evidence type="ECO:0000313" key="3">
    <source>
        <dbReference type="EMBL" id="KAK0470400.1"/>
    </source>
</evidence>
<organism evidence="3 4">
    <name type="scientific">Armillaria tabescens</name>
    <name type="common">Ringless honey mushroom</name>
    <name type="synonym">Agaricus tabescens</name>
    <dbReference type="NCBI Taxonomy" id="1929756"/>
    <lineage>
        <taxon>Eukaryota</taxon>
        <taxon>Fungi</taxon>
        <taxon>Dikarya</taxon>
        <taxon>Basidiomycota</taxon>
        <taxon>Agaricomycotina</taxon>
        <taxon>Agaricomycetes</taxon>
        <taxon>Agaricomycetidae</taxon>
        <taxon>Agaricales</taxon>
        <taxon>Marasmiineae</taxon>
        <taxon>Physalacriaceae</taxon>
        <taxon>Desarmillaria</taxon>
    </lineage>
</organism>
<accession>A0AA39U9B9</accession>
<proteinExistence type="inferred from homology"/>
<comment type="similarity">
    <text evidence="1">Belongs to the peptidase C14B family.</text>
</comment>
<dbReference type="AlphaFoldDB" id="A0AA39U9B9"/>